<evidence type="ECO:0000256" key="1">
    <source>
        <dbReference type="SAM" id="MobiDB-lite"/>
    </source>
</evidence>
<keyword evidence="3" id="KW-1185">Reference proteome</keyword>
<sequence length="216" mass="24838">MGGALVSETSGISHECSVTSQPDMTTVTHGAHNTLPPPTLLSSITSDENTTCNNISSRSIDKEIIACCMSTIRPRRCPPGYRKRFFLSEMTERLIRDYNIPSHHVYYYWRDEDRDDHTCPLDCGRRFVGESIKVHLEKFHPNINSRSRKDICCSTQSHSKSKCPPQNVVQERYFLKHFTVMHSLAHSLCPFCLGRQTRVDHLYRHFAVCKVLRPKN</sequence>
<gene>
    <name evidence="2" type="ORF">ARMGADRAFT_1159615</name>
</gene>
<dbReference type="Proteomes" id="UP000217790">
    <property type="component" value="Unassembled WGS sequence"/>
</dbReference>
<proteinExistence type="predicted"/>
<accession>A0A2H3E1R0</accession>
<protein>
    <submittedName>
        <fullName evidence="2">Uncharacterized protein</fullName>
    </submittedName>
</protein>
<dbReference type="AlphaFoldDB" id="A0A2H3E1R0"/>
<dbReference type="InParanoid" id="A0A2H3E1R0"/>
<organism evidence="2 3">
    <name type="scientific">Armillaria gallica</name>
    <name type="common">Bulbous honey fungus</name>
    <name type="synonym">Armillaria bulbosa</name>
    <dbReference type="NCBI Taxonomy" id="47427"/>
    <lineage>
        <taxon>Eukaryota</taxon>
        <taxon>Fungi</taxon>
        <taxon>Dikarya</taxon>
        <taxon>Basidiomycota</taxon>
        <taxon>Agaricomycotina</taxon>
        <taxon>Agaricomycetes</taxon>
        <taxon>Agaricomycetidae</taxon>
        <taxon>Agaricales</taxon>
        <taxon>Marasmiineae</taxon>
        <taxon>Physalacriaceae</taxon>
        <taxon>Armillaria</taxon>
    </lineage>
</organism>
<dbReference type="OrthoDB" id="2833843at2759"/>
<feature type="compositionally biased region" description="Polar residues" evidence="1">
    <location>
        <begin position="7"/>
        <end position="28"/>
    </location>
</feature>
<evidence type="ECO:0000313" key="3">
    <source>
        <dbReference type="Proteomes" id="UP000217790"/>
    </source>
</evidence>
<reference evidence="3" key="1">
    <citation type="journal article" date="2017" name="Nat. Ecol. Evol.">
        <title>Genome expansion and lineage-specific genetic innovations in the forest pathogenic fungi Armillaria.</title>
        <authorList>
            <person name="Sipos G."/>
            <person name="Prasanna A.N."/>
            <person name="Walter M.C."/>
            <person name="O'Connor E."/>
            <person name="Balint B."/>
            <person name="Krizsan K."/>
            <person name="Kiss B."/>
            <person name="Hess J."/>
            <person name="Varga T."/>
            <person name="Slot J."/>
            <person name="Riley R."/>
            <person name="Boka B."/>
            <person name="Rigling D."/>
            <person name="Barry K."/>
            <person name="Lee J."/>
            <person name="Mihaltcheva S."/>
            <person name="LaButti K."/>
            <person name="Lipzen A."/>
            <person name="Waldron R."/>
            <person name="Moloney N.M."/>
            <person name="Sperisen C."/>
            <person name="Kredics L."/>
            <person name="Vagvoelgyi C."/>
            <person name="Patrignani A."/>
            <person name="Fitzpatrick D."/>
            <person name="Nagy I."/>
            <person name="Doyle S."/>
            <person name="Anderson J.B."/>
            <person name="Grigoriev I.V."/>
            <person name="Gueldener U."/>
            <person name="Muensterkoetter M."/>
            <person name="Nagy L.G."/>
        </authorList>
    </citation>
    <scope>NUCLEOTIDE SEQUENCE [LARGE SCALE GENOMIC DNA]</scope>
    <source>
        <strain evidence="3">Ar21-2</strain>
    </source>
</reference>
<evidence type="ECO:0000313" key="2">
    <source>
        <dbReference type="EMBL" id="PBL00251.1"/>
    </source>
</evidence>
<name>A0A2H3E1R0_ARMGA</name>
<feature type="region of interest" description="Disordered" evidence="1">
    <location>
        <begin position="1"/>
        <end position="42"/>
    </location>
</feature>
<dbReference type="EMBL" id="KZ293646">
    <property type="protein sequence ID" value="PBL00251.1"/>
    <property type="molecule type" value="Genomic_DNA"/>
</dbReference>